<organism evidence="1 2">
    <name type="scientific">Symbiodinium pilosum</name>
    <name type="common">Dinoflagellate</name>
    <dbReference type="NCBI Taxonomy" id="2952"/>
    <lineage>
        <taxon>Eukaryota</taxon>
        <taxon>Sar</taxon>
        <taxon>Alveolata</taxon>
        <taxon>Dinophyceae</taxon>
        <taxon>Suessiales</taxon>
        <taxon>Symbiodiniaceae</taxon>
        <taxon>Symbiodinium</taxon>
    </lineage>
</organism>
<protein>
    <submittedName>
        <fullName evidence="1">HisE protein</fullName>
    </submittedName>
</protein>
<name>A0A812JB73_SYMPI</name>
<proteinExistence type="predicted"/>
<dbReference type="AlphaFoldDB" id="A0A812JB73"/>
<dbReference type="OrthoDB" id="2015434at2759"/>
<dbReference type="EMBL" id="CAJNIZ010002027">
    <property type="protein sequence ID" value="CAE7204760.1"/>
    <property type="molecule type" value="Genomic_DNA"/>
</dbReference>
<evidence type="ECO:0000313" key="2">
    <source>
        <dbReference type="Proteomes" id="UP000649617"/>
    </source>
</evidence>
<sequence>MDLGRASTYGAINSSPTISTLTLLSGKHESLQAELQRAVDKLVDLNPVLSGRVWQKAGQILLEPKAHKEFLRTVEPPKDFEKFSMGDLEGLDLQGKVKFLQTLEQSLCSPMDGCFTLGHGSQVFLVELLSLGSSIHVLAVHLSHIVGDIRTLYDLVGQLNALMRGEAPVPLIWDSDLRLSFDLFPSSLSEKDRRKLQWGILGWMVQKLCGPKRLSRVALLSKPKLAAKKQELKDGASFLSSNDVISAALSRAIRGSDIMNLAVNMREGGQRLAGNFWQTVALDHEAAKDPNAIRQHLPKRQFFKTDEMPLWPYAFGRYSFVTNWTACTCHLSIPGLTVRCHLPHSNFLKGTPTNVAVIFHVDAENLGLSHNVPPSNLDTTGLLGALML</sequence>
<comment type="caution">
    <text evidence="1">The sequence shown here is derived from an EMBL/GenBank/DDBJ whole genome shotgun (WGS) entry which is preliminary data.</text>
</comment>
<dbReference type="Proteomes" id="UP000649617">
    <property type="component" value="Unassembled WGS sequence"/>
</dbReference>
<reference evidence="1" key="1">
    <citation type="submission" date="2021-02" db="EMBL/GenBank/DDBJ databases">
        <authorList>
            <person name="Dougan E. K."/>
            <person name="Rhodes N."/>
            <person name="Thang M."/>
            <person name="Chan C."/>
        </authorList>
    </citation>
    <scope>NUCLEOTIDE SEQUENCE</scope>
</reference>
<keyword evidence="2" id="KW-1185">Reference proteome</keyword>
<accession>A0A812JB73</accession>
<gene>
    <name evidence="1" type="primary">hisE</name>
    <name evidence="1" type="ORF">SPIL2461_LOCUS1938</name>
</gene>
<evidence type="ECO:0000313" key="1">
    <source>
        <dbReference type="EMBL" id="CAE7204760.1"/>
    </source>
</evidence>